<comment type="similarity">
    <text evidence="2 10">Belongs to the glycosyl hydrolase 27 family.</text>
</comment>
<sequence>MHRTMYWILIVLGALPVHVTSLDNGLALTPPMGWLTWERFRCNTDCVNDPDNCISEKLIMQMADAMASQGYKDAGYEYVIIDDCWLARQRDAKGNLQPDPERFPHGIKYLADYVHSKGLKFGIYEDFGSETCGGFPGSEFHMKQDAYTFAAWGIDYLKFDGCFSDVRDMPIGYAAMGHFLNKTGRPIVYSCEWPLYQAFKGIKPDYAAIKETCNLWRNYGDIQDSWASMIGTVNYYGQDVDNFTQYAGPGGWNDPDMASDYSLSYVEERVQMAMWCIMASPLIMSNDLRNIRNVSKALLQNRNLIRINQDPLGKQGAMITKNGQISIWTKPLSTGGIVVACLNQGDDGRPRKIKFTLNEIGLTKQNGYNISDAFTMRYMTVAKPNSNIVMAIDPHGVQMILAMPLRKRK</sequence>
<evidence type="ECO:0000313" key="13">
    <source>
        <dbReference type="EMBL" id="KAK3100793.1"/>
    </source>
</evidence>
<dbReference type="PRINTS" id="PR00740">
    <property type="entry name" value="GLHYDRLASE27"/>
</dbReference>
<evidence type="ECO:0000256" key="11">
    <source>
        <dbReference type="SAM" id="SignalP"/>
    </source>
</evidence>
<dbReference type="PROSITE" id="PS00512">
    <property type="entry name" value="ALPHA_GALACTOSIDASE"/>
    <property type="match status" value="1"/>
</dbReference>
<reference evidence="13" key="1">
    <citation type="submission" date="2019-08" db="EMBL/GenBank/DDBJ databases">
        <title>The improved chromosome-level genome for the pearl oyster Pinctada fucata martensii using PacBio sequencing and Hi-C.</title>
        <authorList>
            <person name="Zheng Z."/>
        </authorList>
    </citation>
    <scope>NUCLEOTIDE SEQUENCE</scope>
    <source>
        <strain evidence="13">ZZ-2019</strain>
        <tissue evidence="13">Adductor muscle</tissue>
    </source>
</reference>
<keyword evidence="8" id="KW-0458">Lysosome</keyword>
<dbReference type="GO" id="GO:0004557">
    <property type="term" value="F:alpha-galactosidase activity"/>
    <property type="evidence" value="ECO:0007669"/>
    <property type="project" value="TreeGrafter"/>
</dbReference>
<dbReference type="InterPro" id="IPR002241">
    <property type="entry name" value="Glyco_hydro_27"/>
</dbReference>
<dbReference type="AlphaFoldDB" id="A0AA88Y9C6"/>
<keyword evidence="11" id="KW-0732">Signal</keyword>
<dbReference type="InterPro" id="IPR035373">
    <property type="entry name" value="Melibiase/NAGA_C"/>
</dbReference>
<evidence type="ECO:0000256" key="8">
    <source>
        <dbReference type="ARBA" id="ARBA00023228"/>
    </source>
</evidence>
<keyword evidence="9 10" id="KW-0326">Glycosidase</keyword>
<evidence type="ECO:0000313" key="14">
    <source>
        <dbReference type="Proteomes" id="UP001186944"/>
    </source>
</evidence>
<name>A0AA88Y9C6_PINIB</name>
<evidence type="ECO:0000256" key="3">
    <source>
        <dbReference type="ARBA" id="ARBA00011738"/>
    </source>
</evidence>
<dbReference type="Pfam" id="PF16499">
    <property type="entry name" value="Melibiase_2"/>
    <property type="match status" value="1"/>
</dbReference>
<comment type="subcellular location">
    <subcellularLocation>
        <location evidence="1">Lysosome</location>
    </subcellularLocation>
</comment>
<keyword evidence="14" id="KW-1185">Reference proteome</keyword>
<dbReference type="EC" id="3.2.1.-" evidence="10"/>
<protein>
    <recommendedName>
        <fullName evidence="10">Alpha-galactosidase</fullName>
        <ecNumber evidence="10">3.2.1.-</ecNumber>
    </recommendedName>
</protein>
<dbReference type="SUPFAM" id="SSF51011">
    <property type="entry name" value="Glycosyl hydrolase domain"/>
    <property type="match status" value="1"/>
</dbReference>
<dbReference type="Gene3D" id="2.60.40.1180">
    <property type="entry name" value="Golgi alpha-mannosidase II"/>
    <property type="match status" value="1"/>
</dbReference>
<feature type="chain" id="PRO_5041720946" description="Alpha-galactosidase" evidence="11">
    <location>
        <begin position="22"/>
        <end position="409"/>
    </location>
</feature>
<evidence type="ECO:0000256" key="5">
    <source>
        <dbReference type="ARBA" id="ARBA00023098"/>
    </source>
</evidence>
<dbReference type="CDD" id="cd14792">
    <property type="entry name" value="GH27"/>
    <property type="match status" value="1"/>
</dbReference>
<evidence type="ECO:0000256" key="10">
    <source>
        <dbReference type="RuleBase" id="RU361168"/>
    </source>
</evidence>
<evidence type="ECO:0000256" key="6">
    <source>
        <dbReference type="ARBA" id="ARBA00023157"/>
    </source>
</evidence>
<dbReference type="GO" id="GO:0019377">
    <property type="term" value="P:glycolipid catabolic process"/>
    <property type="evidence" value="ECO:0007669"/>
    <property type="project" value="UniProtKB-ARBA"/>
</dbReference>
<comment type="caution">
    <text evidence="13">The sequence shown here is derived from an EMBL/GenBank/DDBJ whole genome shotgun (WGS) entry which is preliminary data.</text>
</comment>
<dbReference type="SUPFAM" id="SSF51445">
    <property type="entry name" value="(Trans)glycosidases"/>
    <property type="match status" value="1"/>
</dbReference>
<dbReference type="Proteomes" id="UP001186944">
    <property type="component" value="Unassembled WGS sequence"/>
</dbReference>
<dbReference type="InterPro" id="IPR017853">
    <property type="entry name" value="GH"/>
</dbReference>
<evidence type="ECO:0000256" key="4">
    <source>
        <dbReference type="ARBA" id="ARBA00022801"/>
    </source>
</evidence>
<evidence type="ECO:0000256" key="9">
    <source>
        <dbReference type="ARBA" id="ARBA00023295"/>
    </source>
</evidence>
<keyword evidence="7" id="KW-0325">Glycoprotein</keyword>
<keyword evidence="4 10" id="KW-0378">Hydrolase</keyword>
<evidence type="ECO:0000259" key="12">
    <source>
        <dbReference type="Pfam" id="PF17450"/>
    </source>
</evidence>
<dbReference type="GO" id="GO:0016020">
    <property type="term" value="C:membrane"/>
    <property type="evidence" value="ECO:0007669"/>
    <property type="project" value="GOC"/>
</dbReference>
<keyword evidence="5" id="KW-0443">Lipid metabolism</keyword>
<dbReference type="EMBL" id="VSWD01000006">
    <property type="protein sequence ID" value="KAK3100793.1"/>
    <property type="molecule type" value="Genomic_DNA"/>
</dbReference>
<accession>A0AA88Y9C6</accession>
<gene>
    <name evidence="13" type="ORF">FSP39_025412</name>
</gene>
<dbReference type="GO" id="GO:0005764">
    <property type="term" value="C:lysosome"/>
    <property type="evidence" value="ECO:0007669"/>
    <property type="project" value="UniProtKB-SubCell"/>
</dbReference>
<feature type="signal peptide" evidence="11">
    <location>
        <begin position="1"/>
        <end position="21"/>
    </location>
</feature>
<dbReference type="Gene3D" id="3.20.20.70">
    <property type="entry name" value="Aldolase class I"/>
    <property type="match status" value="1"/>
</dbReference>
<dbReference type="InterPro" id="IPR013780">
    <property type="entry name" value="Glyco_hydro_b"/>
</dbReference>
<dbReference type="GO" id="GO:0009311">
    <property type="term" value="P:oligosaccharide metabolic process"/>
    <property type="evidence" value="ECO:0007669"/>
    <property type="project" value="TreeGrafter"/>
</dbReference>
<feature type="domain" description="Alpha galactosidase A C-terminal" evidence="12">
    <location>
        <begin position="313"/>
        <end position="396"/>
    </location>
</feature>
<keyword evidence="6 10" id="KW-1015">Disulfide bond</keyword>
<evidence type="ECO:0000256" key="1">
    <source>
        <dbReference type="ARBA" id="ARBA00004371"/>
    </source>
</evidence>
<comment type="subunit">
    <text evidence="3 10">Homodimer.</text>
</comment>
<dbReference type="InterPro" id="IPR000111">
    <property type="entry name" value="Glyco_hydro_27/36_CS"/>
</dbReference>
<dbReference type="GO" id="GO:0016139">
    <property type="term" value="P:glycoside catabolic process"/>
    <property type="evidence" value="ECO:0007669"/>
    <property type="project" value="TreeGrafter"/>
</dbReference>
<proteinExistence type="inferred from homology"/>
<organism evidence="13 14">
    <name type="scientific">Pinctada imbricata</name>
    <name type="common">Atlantic pearl-oyster</name>
    <name type="synonym">Pinctada martensii</name>
    <dbReference type="NCBI Taxonomy" id="66713"/>
    <lineage>
        <taxon>Eukaryota</taxon>
        <taxon>Metazoa</taxon>
        <taxon>Spiralia</taxon>
        <taxon>Lophotrochozoa</taxon>
        <taxon>Mollusca</taxon>
        <taxon>Bivalvia</taxon>
        <taxon>Autobranchia</taxon>
        <taxon>Pteriomorphia</taxon>
        <taxon>Pterioida</taxon>
        <taxon>Pterioidea</taxon>
        <taxon>Pteriidae</taxon>
        <taxon>Pinctada</taxon>
    </lineage>
</organism>
<dbReference type="Pfam" id="PF17450">
    <property type="entry name" value="Melibiase_2_C"/>
    <property type="match status" value="1"/>
</dbReference>
<dbReference type="PANTHER" id="PTHR11452">
    <property type="entry name" value="ALPHA-GALACTOSIDASE/ALPHA-N-ACETYLGALACTOSAMINIDASE"/>
    <property type="match status" value="1"/>
</dbReference>
<evidence type="ECO:0000256" key="7">
    <source>
        <dbReference type="ARBA" id="ARBA00023180"/>
    </source>
</evidence>
<evidence type="ECO:0000256" key="2">
    <source>
        <dbReference type="ARBA" id="ARBA00009743"/>
    </source>
</evidence>
<dbReference type="InterPro" id="IPR013785">
    <property type="entry name" value="Aldolase_TIM"/>
</dbReference>
<dbReference type="FunFam" id="3.20.20.70:FF:000070">
    <property type="entry name" value="Alpha-galactosidase"/>
    <property type="match status" value="1"/>
</dbReference>
<dbReference type="PANTHER" id="PTHR11452:SF83">
    <property type="entry name" value="ALPHA-GALACTOSIDASE"/>
    <property type="match status" value="1"/>
</dbReference>